<evidence type="ECO:0000313" key="1">
    <source>
        <dbReference type="EMBL" id="ESR51649.1"/>
    </source>
</evidence>
<dbReference type="InParanoid" id="V4VGK9"/>
<keyword evidence="2" id="KW-1185">Reference proteome</keyword>
<dbReference type="EMBL" id="KI536726">
    <property type="protein sequence ID" value="ESR51649.1"/>
    <property type="molecule type" value="Genomic_DNA"/>
</dbReference>
<proteinExistence type="predicted"/>
<dbReference type="Gramene" id="ESR51649">
    <property type="protein sequence ID" value="ESR51649"/>
    <property type="gene ID" value="CICLE_v10033161mg"/>
</dbReference>
<accession>V4VGK9</accession>
<dbReference type="AlphaFoldDB" id="V4VGK9"/>
<evidence type="ECO:0000313" key="2">
    <source>
        <dbReference type="Proteomes" id="UP000030687"/>
    </source>
</evidence>
<dbReference type="Proteomes" id="UP000030687">
    <property type="component" value="Unassembled WGS sequence"/>
</dbReference>
<sequence>MFNLQTLTRLNWVRQKGNSFIKTKLSRICYIYSKCNKKTKQICAYQKRCCRSGSLMQYLKLPNLSHRVLIHDTVGENILSSMLLLSIQISLCTSPHSSYI</sequence>
<protein>
    <submittedName>
        <fullName evidence="1">Uncharacterized protein</fullName>
    </submittedName>
</protein>
<name>V4VGK9_CITCL</name>
<organism evidence="1 2">
    <name type="scientific">Citrus clementina</name>
    <name type="common">Clementine</name>
    <name type="synonym">Citrus deliciosa x Citrus sinensis</name>
    <dbReference type="NCBI Taxonomy" id="85681"/>
    <lineage>
        <taxon>Eukaryota</taxon>
        <taxon>Viridiplantae</taxon>
        <taxon>Streptophyta</taxon>
        <taxon>Embryophyta</taxon>
        <taxon>Tracheophyta</taxon>
        <taxon>Spermatophyta</taxon>
        <taxon>Magnoliopsida</taxon>
        <taxon>eudicotyledons</taxon>
        <taxon>Gunneridae</taxon>
        <taxon>Pentapetalae</taxon>
        <taxon>rosids</taxon>
        <taxon>malvids</taxon>
        <taxon>Sapindales</taxon>
        <taxon>Rutaceae</taxon>
        <taxon>Aurantioideae</taxon>
        <taxon>Citrus</taxon>
    </lineage>
</organism>
<dbReference type="KEGG" id="cic:CICLE_v10033161mg"/>
<reference evidence="1 2" key="1">
    <citation type="submission" date="2013-10" db="EMBL/GenBank/DDBJ databases">
        <authorList>
            <consortium name="International Citrus Genome Consortium"/>
            <person name="Jenkins J."/>
            <person name="Schmutz J."/>
            <person name="Prochnik S."/>
            <person name="Rokhsar D."/>
            <person name="Gmitter F."/>
            <person name="Ollitrault P."/>
            <person name="Machado M."/>
            <person name="Talon M."/>
            <person name="Wincker P."/>
            <person name="Jaillon O."/>
            <person name="Morgante M."/>
        </authorList>
    </citation>
    <scope>NUCLEOTIDE SEQUENCE</scope>
    <source>
        <strain evidence="2">cv. Clemenules</strain>
    </source>
</reference>
<gene>
    <name evidence="1" type="ORF">CICLE_v10033161mg</name>
</gene>